<accession>A0A1B1U7H9</accession>
<dbReference type="KEGG" id="het:BBW65_00575"/>
<comment type="subcellular location">
    <subcellularLocation>
        <location evidence="1">Cell membrane</location>
        <topology evidence="1">Multi-pass membrane protein</topology>
    </subcellularLocation>
</comment>
<feature type="transmembrane region" description="Helical" evidence="6">
    <location>
        <begin position="284"/>
        <end position="302"/>
    </location>
</feature>
<reference evidence="10" key="1">
    <citation type="submission" date="2016-07" db="EMBL/GenBank/DDBJ databases">
        <authorList>
            <person name="Florea S."/>
            <person name="Webb J.S."/>
            <person name="Jaromczyk J."/>
            <person name="Schardl C.L."/>
        </authorList>
    </citation>
    <scope>NUCLEOTIDE SEQUENCE [LARGE SCALE GENOMIC DNA]</scope>
    <source>
        <strain evidence="10">MIT 01-6242</strain>
    </source>
</reference>
<sequence>MANNAKVQEINLPKEIANITQQLNIINQQLENNENIWVRKYNSFTKFNTINNQIQQIQYQLKYTKPTAKNNEKIQNLSNKLEVLQKQQKLFKDYDSNPYKELTEVKEIQEVPNITNPIAIFSGLSFLKHIKSQEKTLRANQQSLNETIALLNHKKELLSQLLKLQTQIHNKQGEDEVIRELQKNHNIKIELETTQSILETSIEVFSRRVADLDLRLSNQIQSQTLKTIYIIVSCLIVFSIAFAFKIALRKYLDEERIYIANKIISFVYISIIVIIILLSYLNNITYLVTFLGFISAGLAFAMRDLFMSTLGWLVIVIGGGLHVGDRIRIHRDNTTYIGDILDISMTRIALLEDVTYNTYAETRRAGRIVFIPNNFIFNTVISNYTHSGMTTIWDGIDFTITFDSNYKKAVEIATEVARKHSRSHIEIGKRKMLRLKEKYSIKRISLEPRIFNMLEPNGMKISVWYQTNAFTTLNVRSSISGDIVDAIGKEHDIKIAYPTTKIVNTGSDGAWERYSEAENVKSVF</sequence>
<feature type="domain" description="Mechanosensitive ion channel transmembrane helices 2/3" evidence="8">
    <location>
        <begin position="262"/>
        <end position="303"/>
    </location>
</feature>
<dbReference type="SUPFAM" id="SSF50182">
    <property type="entry name" value="Sm-like ribonucleoproteins"/>
    <property type="match status" value="1"/>
</dbReference>
<protein>
    <recommendedName>
        <fullName evidence="11">Mechanosensitive ion channel</fullName>
    </recommendedName>
</protein>
<gene>
    <name evidence="9" type="ORF">BBW65_00575</name>
</gene>
<keyword evidence="3 6" id="KW-0812">Transmembrane</keyword>
<evidence type="ECO:0000256" key="6">
    <source>
        <dbReference type="SAM" id="Phobius"/>
    </source>
</evidence>
<evidence type="ECO:0000259" key="8">
    <source>
        <dbReference type="Pfam" id="PF21088"/>
    </source>
</evidence>
<dbReference type="InterPro" id="IPR023408">
    <property type="entry name" value="MscS_beta-dom_sf"/>
</dbReference>
<dbReference type="InterPro" id="IPR011066">
    <property type="entry name" value="MscS_channel_C_sf"/>
</dbReference>
<evidence type="ECO:0000256" key="2">
    <source>
        <dbReference type="ARBA" id="ARBA00022475"/>
    </source>
</evidence>
<feature type="transmembrane region" description="Helical" evidence="6">
    <location>
        <begin position="228"/>
        <end position="247"/>
    </location>
</feature>
<dbReference type="InterPro" id="IPR049142">
    <property type="entry name" value="MS_channel_1st"/>
</dbReference>
<dbReference type="InterPro" id="IPR010920">
    <property type="entry name" value="LSM_dom_sf"/>
</dbReference>
<dbReference type="EMBL" id="CP016503">
    <property type="protein sequence ID" value="ANV98706.1"/>
    <property type="molecule type" value="Genomic_DNA"/>
</dbReference>
<evidence type="ECO:0008006" key="11">
    <source>
        <dbReference type="Google" id="ProtNLM"/>
    </source>
</evidence>
<dbReference type="Pfam" id="PF21088">
    <property type="entry name" value="MS_channel_1st"/>
    <property type="match status" value="1"/>
</dbReference>
<dbReference type="GO" id="GO:0008381">
    <property type="term" value="F:mechanosensitive monoatomic ion channel activity"/>
    <property type="evidence" value="ECO:0007669"/>
    <property type="project" value="UniProtKB-ARBA"/>
</dbReference>
<dbReference type="Pfam" id="PF00924">
    <property type="entry name" value="MS_channel_2nd"/>
    <property type="match status" value="1"/>
</dbReference>
<evidence type="ECO:0000313" key="9">
    <source>
        <dbReference type="EMBL" id="ANV98706.1"/>
    </source>
</evidence>
<dbReference type="InterPro" id="IPR006685">
    <property type="entry name" value="MscS_channel_2nd"/>
</dbReference>
<dbReference type="Gene3D" id="2.30.30.60">
    <property type="match status" value="1"/>
</dbReference>
<evidence type="ECO:0000256" key="4">
    <source>
        <dbReference type="ARBA" id="ARBA00022989"/>
    </source>
</evidence>
<evidence type="ECO:0000256" key="3">
    <source>
        <dbReference type="ARBA" id="ARBA00022692"/>
    </source>
</evidence>
<keyword evidence="4 6" id="KW-1133">Transmembrane helix</keyword>
<dbReference type="Gene3D" id="3.30.70.100">
    <property type="match status" value="1"/>
</dbReference>
<dbReference type="Proteomes" id="UP000092884">
    <property type="component" value="Chromosome"/>
</dbReference>
<dbReference type="AlphaFoldDB" id="A0A1B1U7H9"/>
<evidence type="ECO:0000259" key="7">
    <source>
        <dbReference type="Pfam" id="PF00924"/>
    </source>
</evidence>
<evidence type="ECO:0000256" key="5">
    <source>
        <dbReference type="ARBA" id="ARBA00023136"/>
    </source>
</evidence>
<keyword evidence="2" id="KW-1003">Cell membrane</keyword>
<dbReference type="PANTHER" id="PTHR30566">
    <property type="entry name" value="YNAI-RELATED MECHANOSENSITIVE ION CHANNEL"/>
    <property type="match status" value="1"/>
</dbReference>
<feature type="domain" description="Mechanosensitive ion channel MscS" evidence="7">
    <location>
        <begin position="304"/>
        <end position="386"/>
    </location>
</feature>
<feature type="transmembrane region" description="Helical" evidence="6">
    <location>
        <begin position="259"/>
        <end position="278"/>
    </location>
</feature>
<dbReference type="GO" id="GO:0005886">
    <property type="term" value="C:plasma membrane"/>
    <property type="evidence" value="ECO:0007669"/>
    <property type="project" value="UniProtKB-SubCell"/>
</dbReference>
<dbReference type="STRING" id="222136.BBW65_00575"/>
<dbReference type="SUPFAM" id="SSF82689">
    <property type="entry name" value="Mechanosensitive channel protein MscS (YggB), C-terminal domain"/>
    <property type="match status" value="1"/>
</dbReference>
<proteinExistence type="predicted"/>
<keyword evidence="5 6" id="KW-0472">Membrane</keyword>
<name>A0A1B1U7H9_9HELI</name>
<organism evidence="9 10">
    <name type="scientific">Helicobacter enhydrae</name>
    <dbReference type="NCBI Taxonomy" id="222136"/>
    <lineage>
        <taxon>Bacteria</taxon>
        <taxon>Pseudomonadati</taxon>
        <taxon>Campylobacterota</taxon>
        <taxon>Epsilonproteobacteria</taxon>
        <taxon>Campylobacterales</taxon>
        <taxon>Helicobacteraceae</taxon>
        <taxon>Helicobacter</taxon>
    </lineage>
</organism>
<evidence type="ECO:0000256" key="1">
    <source>
        <dbReference type="ARBA" id="ARBA00004651"/>
    </source>
</evidence>
<keyword evidence="10" id="KW-1185">Reference proteome</keyword>
<evidence type="ECO:0000313" key="10">
    <source>
        <dbReference type="Proteomes" id="UP000092884"/>
    </source>
</evidence>
<dbReference type="PANTHER" id="PTHR30566:SF5">
    <property type="entry name" value="MECHANOSENSITIVE ION CHANNEL PROTEIN 1, MITOCHONDRIAL-RELATED"/>
    <property type="match status" value="1"/>
</dbReference>